<accession>A0A9N7VB07</accession>
<sequence>WKQRDAAEYFEKILTLTSSDASQIFDGESRQKITCSYCHKENNTDGRFWHLPLELVASYSERLQCAAYSNGLVSLQTETVFLIVRVTRKDRLGDSKRPEQLEQDKMKMMRVRGGGRKEAEAYASAEKRELLS</sequence>
<gene>
    <name evidence="2" type="ORF">PLEPLA_LOCUS32924</name>
</gene>
<comment type="caution">
    <text evidence="2">The sequence shown here is derived from an EMBL/GenBank/DDBJ whole genome shotgun (WGS) entry which is preliminary data.</text>
</comment>
<organism evidence="2 3">
    <name type="scientific">Pleuronectes platessa</name>
    <name type="common">European plaice</name>
    <dbReference type="NCBI Taxonomy" id="8262"/>
    <lineage>
        <taxon>Eukaryota</taxon>
        <taxon>Metazoa</taxon>
        <taxon>Chordata</taxon>
        <taxon>Craniata</taxon>
        <taxon>Vertebrata</taxon>
        <taxon>Euteleostomi</taxon>
        <taxon>Actinopterygii</taxon>
        <taxon>Neopterygii</taxon>
        <taxon>Teleostei</taxon>
        <taxon>Neoteleostei</taxon>
        <taxon>Acanthomorphata</taxon>
        <taxon>Carangaria</taxon>
        <taxon>Pleuronectiformes</taxon>
        <taxon>Pleuronectoidei</taxon>
        <taxon>Pleuronectidae</taxon>
        <taxon>Pleuronectes</taxon>
    </lineage>
</organism>
<feature type="non-terminal residue" evidence="2">
    <location>
        <position position="1"/>
    </location>
</feature>
<feature type="compositionally biased region" description="Basic and acidic residues" evidence="1">
    <location>
        <begin position="115"/>
        <end position="132"/>
    </location>
</feature>
<dbReference type="SUPFAM" id="SSF54001">
    <property type="entry name" value="Cysteine proteinases"/>
    <property type="match status" value="1"/>
</dbReference>
<dbReference type="Proteomes" id="UP001153269">
    <property type="component" value="Unassembled WGS sequence"/>
</dbReference>
<protein>
    <submittedName>
        <fullName evidence="2">Uncharacterized protein</fullName>
    </submittedName>
</protein>
<keyword evidence="3" id="KW-1185">Reference proteome</keyword>
<dbReference type="InterPro" id="IPR038765">
    <property type="entry name" value="Papain-like_cys_pep_sf"/>
</dbReference>
<name>A0A9N7VB07_PLEPL</name>
<evidence type="ECO:0000313" key="3">
    <source>
        <dbReference type="Proteomes" id="UP001153269"/>
    </source>
</evidence>
<feature type="non-terminal residue" evidence="2">
    <location>
        <position position="132"/>
    </location>
</feature>
<feature type="region of interest" description="Disordered" evidence="1">
    <location>
        <begin position="110"/>
        <end position="132"/>
    </location>
</feature>
<evidence type="ECO:0000256" key="1">
    <source>
        <dbReference type="SAM" id="MobiDB-lite"/>
    </source>
</evidence>
<dbReference type="EMBL" id="CADEAL010003564">
    <property type="protein sequence ID" value="CAB1445193.1"/>
    <property type="molecule type" value="Genomic_DNA"/>
</dbReference>
<dbReference type="AlphaFoldDB" id="A0A9N7VB07"/>
<proteinExistence type="predicted"/>
<evidence type="ECO:0000313" key="2">
    <source>
        <dbReference type="EMBL" id="CAB1445193.1"/>
    </source>
</evidence>
<dbReference type="Gene3D" id="3.90.70.10">
    <property type="entry name" value="Cysteine proteinases"/>
    <property type="match status" value="1"/>
</dbReference>
<reference evidence="2" key="1">
    <citation type="submission" date="2020-03" db="EMBL/GenBank/DDBJ databases">
        <authorList>
            <person name="Weist P."/>
        </authorList>
    </citation>
    <scope>NUCLEOTIDE SEQUENCE</scope>
</reference>